<dbReference type="InterPro" id="IPR011004">
    <property type="entry name" value="Trimer_LpxA-like_sf"/>
</dbReference>
<feature type="domain" description="Serine acetyltransferase N-terminal" evidence="9">
    <location>
        <begin position="8"/>
        <end position="112"/>
    </location>
</feature>
<dbReference type="FunFam" id="2.160.10.10:FF:000002">
    <property type="entry name" value="Serine acetyltransferase"/>
    <property type="match status" value="1"/>
</dbReference>
<evidence type="ECO:0000259" key="9">
    <source>
        <dbReference type="SMART" id="SM00971"/>
    </source>
</evidence>
<evidence type="ECO:0000256" key="5">
    <source>
        <dbReference type="ARBA" id="ARBA00022605"/>
    </source>
</evidence>
<gene>
    <name evidence="10" type="primary">cysE</name>
    <name evidence="10" type="ORF">C2I19_13740</name>
</gene>
<evidence type="ECO:0000256" key="8">
    <source>
        <dbReference type="ARBA" id="ARBA00049486"/>
    </source>
</evidence>
<dbReference type="InterPro" id="IPR053376">
    <property type="entry name" value="Serine_acetyltransferase"/>
</dbReference>
<dbReference type="GO" id="GO:0006535">
    <property type="term" value="P:cysteine biosynthetic process from serine"/>
    <property type="evidence" value="ECO:0007669"/>
    <property type="project" value="InterPro"/>
</dbReference>
<comment type="caution">
    <text evidence="10">The sequence shown here is derived from an EMBL/GenBank/DDBJ whole genome shotgun (WGS) entry which is preliminary data.</text>
</comment>
<evidence type="ECO:0000313" key="10">
    <source>
        <dbReference type="EMBL" id="POZ61428.1"/>
    </source>
</evidence>
<dbReference type="Pfam" id="PF06426">
    <property type="entry name" value="SATase_N"/>
    <property type="match status" value="1"/>
</dbReference>
<dbReference type="CDD" id="cd03354">
    <property type="entry name" value="LbH_SAT"/>
    <property type="match status" value="1"/>
</dbReference>
<accession>A0A2S5DEL5</accession>
<organism evidence="10 11">
    <name type="scientific">Chromobacterium alticapitis</name>
    <dbReference type="NCBI Taxonomy" id="2073169"/>
    <lineage>
        <taxon>Bacteria</taxon>
        <taxon>Pseudomonadati</taxon>
        <taxon>Pseudomonadota</taxon>
        <taxon>Betaproteobacteria</taxon>
        <taxon>Neisseriales</taxon>
        <taxon>Chromobacteriaceae</taxon>
        <taxon>Chromobacterium</taxon>
    </lineage>
</organism>
<evidence type="ECO:0000256" key="3">
    <source>
        <dbReference type="ARBA" id="ARBA00013266"/>
    </source>
</evidence>
<keyword evidence="5" id="KW-0028">Amino-acid biosynthesis</keyword>
<dbReference type="Proteomes" id="UP000237082">
    <property type="component" value="Unassembled WGS sequence"/>
</dbReference>
<dbReference type="Gene3D" id="2.160.10.10">
    <property type="entry name" value="Hexapeptide repeat proteins"/>
    <property type="match status" value="1"/>
</dbReference>
<comment type="similarity">
    <text evidence="2">Belongs to the transferase hexapeptide repeat family.</text>
</comment>
<dbReference type="EMBL" id="PQWB01000055">
    <property type="protein sequence ID" value="POZ61428.1"/>
    <property type="molecule type" value="Genomic_DNA"/>
</dbReference>
<dbReference type="SMART" id="SM00971">
    <property type="entry name" value="SATase_N"/>
    <property type="match status" value="1"/>
</dbReference>
<dbReference type="InterPro" id="IPR042122">
    <property type="entry name" value="Ser_AcTrfase_N_sf"/>
</dbReference>
<dbReference type="GO" id="GO:0009001">
    <property type="term" value="F:serine O-acetyltransferase activity"/>
    <property type="evidence" value="ECO:0007669"/>
    <property type="project" value="UniProtKB-EC"/>
</dbReference>
<dbReference type="Gene3D" id="1.10.3130.10">
    <property type="entry name" value="serine acetyltransferase, domain 1"/>
    <property type="match status" value="1"/>
</dbReference>
<dbReference type="NCBIfam" id="TIGR01172">
    <property type="entry name" value="cysE"/>
    <property type="match status" value="1"/>
</dbReference>
<evidence type="ECO:0000256" key="2">
    <source>
        <dbReference type="ARBA" id="ARBA00007274"/>
    </source>
</evidence>
<keyword evidence="6 10" id="KW-0808">Transferase</keyword>
<dbReference type="PANTHER" id="PTHR42811">
    <property type="entry name" value="SERINE ACETYLTRANSFERASE"/>
    <property type="match status" value="1"/>
</dbReference>
<protein>
    <recommendedName>
        <fullName evidence="4">Serine acetyltransferase</fullName>
        <ecNumber evidence="3">2.3.1.30</ecNumber>
    </recommendedName>
</protein>
<keyword evidence="11" id="KW-1185">Reference proteome</keyword>
<dbReference type="InterPro" id="IPR010493">
    <property type="entry name" value="Ser_AcTrfase_N"/>
</dbReference>
<evidence type="ECO:0000313" key="11">
    <source>
        <dbReference type="Proteomes" id="UP000237082"/>
    </source>
</evidence>
<proteinExistence type="inferred from homology"/>
<dbReference type="AlphaFoldDB" id="A0A2S5DEL5"/>
<evidence type="ECO:0000256" key="4">
    <source>
        <dbReference type="ARBA" id="ARBA00018522"/>
    </source>
</evidence>
<comment type="catalytic activity">
    <reaction evidence="8">
        <text>L-serine + acetyl-CoA = O-acetyl-L-serine + CoA</text>
        <dbReference type="Rhea" id="RHEA:24560"/>
        <dbReference type="ChEBI" id="CHEBI:33384"/>
        <dbReference type="ChEBI" id="CHEBI:57287"/>
        <dbReference type="ChEBI" id="CHEBI:57288"/>
        <dbReference type="ChEBI" id="CHEBI:58340"/>
        <dbReference type="EC" id="2.3.1.30"/>
    </reaction>
</comment>
<keyword evidence="7" id="KW-0012">Acyltransferase</keyword>
<name>A0A2S5DEL5_9NEIS</name>
<dbReference type="InterPro" id="IPR005881">
    <property type="entry name" value="Ser_O-AcTrfase"/>
</dbReference>
<dbReference type="NCBIfam" id="NF041874">
    <property type="entry name" value="EPS_EpsC"/>
    <property type="match status" value="1"/>
</dbReference>
<dbReference type="InterPro" id="IPR045304">
    <property type="entry name" value="LbH_SAT"/>
</dbReference>
<evidence type="ECO:0000256" key="6">
    <source>
        <dbReference type="ARBA" id="ARBA00022679"/>
    </source>
</evidence>
<sequence length="258" mass="27593">MLDDLDGFWRRMRGGIADLERCEPMVFSCVQTLLSEAECFPSALACMLCEQLFHGQPASGPLRRLLLDALARHPDICQSAMRDLAASCERDPASDCALQVFLFSKGFVALQAHRVAHTLWRDREQRFSAQMLQLRTSMCCGVDIHPAARLGRGLFLDHATGLVIGETAVVEDDVSILHDVTLGGTGKQRGDRHPKVRRGATLYAGAKILGNIEVGAGAVVAAGSVVLKDVPAFATVAGVPARVVKAGALPPALSARLA</sequence>
<dbReference type="UniPathway" id="UPA00136">
    <property type="reaction ID" value="UER00199"/>
</dbReference>
<dbReference type="EC" id="2.3.1.30" evidence="3"/>
<dbReference type="SUPFAM" id="SSF51161">
    <property type="entry name" value="Trimeric LpxA-like enzymes"/>
    <property type="match status" value="1"/>
</dbReference>
<dbReference type="GO" id="GO:0005737">
    <property type="term" value="C:cytoplasm"/>
    <property type="evidence" value="ECO:0007669"/>
    <property type="project" value="InterPro"/>
</dbReference>
<reference evidence="11" key="1">
    <citation type="submission" date="2018-02" db="EMBL/GenBank/DDBJ databases">
        <authorList>
            <person name="O'Hara-Hanley K."/>
            <person name="Soby S."/>
        </authorList>
    </citation>
    <scope>NUCLEOTIDE SEQUENCE [LARGE SCALE GENOMIC DNA]</scope>
    <source>
        <strain evidence="11">MWU14-2602</strain>
    </source>
</reference>
<comment type="pathway">
    <text evidence="1">Amino-acid biosynthesis; L-cysteine biosynthesis; L-cysteine from L-serine: step 1/2.</text>
</comment>
<evidence type="ECO:0000256" key="1">
    <source>
        <dbReference type="ARBA" id="ARBA00004876"/>
    </source>
</evidence>
<evidence type="ECO:0000256" key="7">
    <source>
        <dbReference type="ARBA" id="ARBA00023315"/>
    </source>
</evidence>
<dbReference type="OrthoDB" id="9801456at2"/>